<keyword evidence="1" id="KW-0675">Receptor</keyword>
<evidence type="ECO:0000313" key="2">
    <source>
        <dbReference type="Proteomes" id="UP000036403"/>
    </source>
</evidence>
<dbReference type="PaxDb" id="67767-A0A0J7N6P7"/>
<gene>
    <name evidence="1" type="ORF">RF55_12167</name>
</gene>
<comment type="caution">
    <text evidence="1">The sequence shown here is derived from an EMBL/GenBank/DDBJ whole genome shotgun (WGS) entry which is preliminary data.</text>
</comment>
<accession>A0A0J7N6P7</accession>
<organism evidence="1 2">
    <name type="scientific">Lasius niger</name>
    <name type="common">Black garden ant</name>
    <dbReference type="NCBI Taxonomy" id="67767"/>
    <lineage>
        <taxon>Eukaryota</taxon>
        <taxon>Metazoa</taxon>
        <taxon>Ecdysozoa</taxon>
        <taxon>Arthropoda</taxon>
        <taxon>Hexapoda</taxon>
        <taxon>Insecta</taxon>
        <taxon>Pterygota</taxon>
        <taxon>Neoptera</taxon>
        <taxon>Endopterygota</taxon>
        <taxon>Hymenoptera</taxon>
        <taxon>Apocrita</taxon>
        <taxon>Aculeata</taxon>
        <taxon>Formicoidea</taxon>
        <taxon>Formicidae</taxon>
        <taxon>Formicinae</taxon>
        <taxon>Lasius</taxon>
        <taxon>Lasius</taxon>
    </lineage>
</organism>
<reference evidence="1 2" key="1">
    <citation type="submission" date="2015-04" db="EMBL/GenBank/DDBJ databases">
        <title>Lasius niger genome sequencing.</title>
        <authorList>
            <person name="Konorov E.A."/>
            <person name="Nikitin M.A."/>
            <person name="Kirill M.V."/>
            <person name="Chang P."/>
        </authorList>
    </citation>
    <scope>NUCLEOTIDE SEQUENCE [LARGE SCALE GENOMIC DNA]</scope>
    <source>
        <tissue evidence="1">Whole</tissue>
    </source>
</reference>
<protein>
    <submittedName>
        <fullName evidence="1">Epidermal growth factor receptor substrate 15-like 1 protein</fullName>
    </submittedName>
</protein>
<dbReference type="Proteomes" id="UP000036403">
    <property type="component" value="Unassembled WGS sequence"/>
</dbReference>
<evidence type="ECO:0000313" key="1">
    <source>
        <dbReference type="EMBL" id="KMQ88365.1"/>
    </source>
</evidence>
<keyword evidence="2" id="KW-1185">Reference proteome</keyword>
<proteinExistence type="predicted"/>
<dbReference type="EMBL" id="LBMM01009133">
    <property type="protein sequence ID" value="KMQ88365.1"/>
    <property type="molecule type" value="Genomic_DNA"/>
</dbReference>
<dbReference type="AlphaFoldDB" id="A0A0J7N6P7"/>
<sequence length="102" mass="11718">MVADYFSHRILEHDTEVGPKEYEITSGVSDLRNPLGLDIGSPALEYMMICLDSHYLKRQNWLPTRTICHCSRCKISVGDHVHLQQGNCNHWKLAEVRRPKAS</sequence>
<name>A0A0J7N6P7_LASNI</name>